<dbReference type="InterPro" id="IPR002048">
    <property type="entry name" value="EF_hand_dom"/>
</dbReference>
<feature type="domain" description="EF-hand" evidence="3">
    <location>
        <begin position="329"/>
        <end position="364"/>
    </location>
</feature>
<feature type="transmembrane region" description="Helical" evidence="2">
    <location>
        <begin position="210"/>
        <end position="241"/>
    </location>
</feature>
<evidence type="ECO:0000256" key="1">
    <source>
        <dbReference type="ARBA" id="ARBA00022837"/>
    </source>
</evidence>
<dbReference type="SUPFAM" id="SSF47473">
    <property type="entry name" value="EF-hand"/>
    <property type="match status" value="1"/>
</dbReference>
<feature type="transmembrane region" description="Helical" evidence="2">
    <location>
        <begin position="45"/>
        <end position="63"/>
    </location>
</feature>
<feature type="transmembrane region" description="Helical" evidence="2">
    <location>
        <begin position="109"/>
        <end position="130"/>
    </location>
</feature>
<protein>
    <recommendedName>
        <fullName evidence="3">EF-hand domain-containing protein</fullName>
    </recommendedName>
</protein>
<keyword evidence="1" id="KW-0106">Calcium</keyword>
<name>K8EA84_9CHLO</name>
<accession>K8EA84</accession>
<dbReference type="GeneID" id="19017536"/>
<keyword evidence="2" id="KW-1133">Transmembrane helix</keyword>
<evidence type="ECO:0000256" key="2">
    <source>
        <dbReference type="SAM" id="Phobius"/>
    </source>
</evidence>
<dbReference type="RefSeq" id="XP_007514492.1">
    <property type="nucleotide sequence ID" value="XM_007514430.1"/>
</dbReference>
<sequence>MCVYFLSAQNIFSFQQSYVAYLWEKSSWTVPLFHQQHVMNLIQRLLFVTFSIVANVGILYYHWTTPPHPKFTVLRKSRICIRAHLLSGTINVCLPIAAFCTVNKDISTTIMWITVFFDIIHLITVLIQTPDVNGQRVLTVPAYQFISLVKIVSVSGLISALLDSSLYQLERLEWLWSVWANHQTYAWVRVWINALYFLQACGESRYTVSVIIAGTIGAGQAYGFTIMIGLILWLVAFNIILRRMTYLLVAKFSVKKTYSEKEQQELNLEMSAMLQFFHESHHSLYHDSRYRTRVTVVQKILFDLEYVKTIVDSTGNEISQQFAPIRTIPDEVQARCVFESIDFDGSGGLDILELGQVFLTNGVSIAVTQKMCKKAFGSFDLNNDGLIDLKEFTTAFKPYWSYQFNAVYDLLKDAPHLLKNVINVPLQNAAGGCPFSAAHSIPLDFDSSVIDWVKLIRGENVSNLDHALKRVKKRLDRLKV</sequence>
<dbReference type="STRING" id="41875.K8EA84"/>
<dbReference type="GO" id="GO:0005509">
    <property type="term" value="F:calcium ion binding"/>
    <property type="evidence" value="ECO:0007669"/>
    <property type="project" value="InterPro"/>
</dbReference>
<keyword evidence="2" id="KW-0472">Membrane</keyword>
<evidence type="ECO:0000313" key="4">
    <source>
        <dbReference type="EMBL" id="CCO14732.1"/>
    </source>
</evidence>
<dbReference type="CDD" id="cd00051">
    <property type="entry name" value="EFh"/>
    <property type="match status" value="1"/>
</dbReference>
<keyword evidence="5" id="KW-1185">Reference proteome</keyword>
<dbReference type="PROSITE" id="PS00018">
    <property type="entry name" value="EF_HAND_1"/>
    <property type="match status" value="1"/>
</dbReference>
<dbReference type="PROSITE" id="PS50222">
    <property type="entry name" value="EF_HAND_2"/>
    <property type="match status" value="2"/>
</dbReference>
<dbReference type="KEGG" id="bpg:Bathy02g04230"/>
<dbReference type="InterPro" id="IPR011992">
    <property type="entry name" value="EF-hand-dom_pair"/>
</dbReference>
<feature type="transmembrane region" description="Helical" evidence="2">
    <location>
        <begin position="142"/>
        <end position="162"/>
    </location>
</feature>
<dbReference type="Pfam" id="PF13499">
    <property type="entry name" value="EF-hand_7"/>
    <property type="match status" value="1"/>
</dbReference>
<dbReference type="OrthoDB" id="26525at2759"/>
<proteinExistence type="predicted"/>
<organism evidence="4 5">
    <name type="scientific">Bathycoccus prasinos</name>
    <dbReference type="NCBI Taxonomy" id="41875"/>
    <lineage>
        <taxon>Eukaryota</taxon>
        <taxon>Viridiplantae</taxon>
        <taxon>Chlorophyta</taxon>
        <taxon>Mamiellophyceae</taxon>
        <taxon>Mamiellales</taxon>
        <taxon>Bathycoccaceae</taxon>
        <taxon>Bathycoccus</taxon>
    </lineage>
</organism>
<feature type="transmembrane region" description="Helical" evidence="2">
    <location>
        <begin position="83"/>
        <end position="102"/>
    </location>
</feature>
<dbReference type="InterPro" id="IPR018247">
    <property type="entry name" value="EF_Hand_1_Ca_BS"/>
</dbReference>
<dbReference type="Gene3D" id="1.10.238.10">
    <property type="entry name" value="EF-hand"/>
    <property type="match status" value="1"/>
</dbReference>
<feature type="domain" description="EF-hand" evidence="3">
    <location>
        <begin position="367"/>
        <end position="402"/>
    </location>
</feature>
<dbReference type="EMBL" id="FO082277">
    <property type="protein sequence ID" value="CCO14732.1"/>
    <property type="molecule type" value="Genomic_DNA"/>
</dbReference>
<dbReference type="Proteomes" id="UP000198341">
    <property type="component" value="Chromosome 2"/>
</dbReference>
<evidence type="ECO:0000259" key="3">
    <source>
        <dbReference type="PROSITE" id="PS50222"/>
    </source>
</evidence>
<dbReference type="AlphaFoldDB" id="K8EA84"/>
<gene>
    <name evidence="4" type="ORF">Bathy02g04230</name>
</gene>
<evidence type="ECO:0000313" key="5">
    <source>
        <dbReference type="Proteomes" id="UP000198341"/>
    </source>
</evidence>
<reference evidence="4 5" key="1">
    <citation type="submission" date="2011-10" db="EMBL/GenBank/DDBJ databases">
        <authorList>
            <person name="Genoscope - CEA"/>
        </authorList>
    </citation>
    <scope>NUCLEOTIDE SEQUENCE [LARGE SCALE GENOMIC DNA]</scope>
    <source>
        <strain evidence="4 5">RCC 1105</strain>
    </source>
</reference>
<keyword evidence="2" id="KW-0812">Transmembrane</keyword>